<dbReference type="Gene3D" id="1.10.489.10">
    <property type="entry name" value="Chloroperoxidase-like"/>
    <property type="match status" value="1"/>
</dbReference>
<dbReference type="Pfam" id="PF01328">
    <property type="entry name" value="Peroxidase_2"/>
    <property type="match status" value="1"/>
</dbReference>
<dbReference type="Proteomes" id="UP000054342">
    <property type="component" value="Unassembled WGS sequence"/>
</dbReference>
<keyword evidence="8" id="KW-0732">Signal</keyword>
<name>A0A0D2E8S7_9EURO</name>
<evidence type="ECO:0000256" key="8">
    <source>
        <dbReference type="SAM" id="SignalP"/>
    </source>
</evidence>
<feature type="signal peptide" evidence="8">
    <location>
        <begin position="1"/>
        <end position="20"/>
    </location>
</feature>
<dbReference type="GO" id="GO:0046872">
    <property type="term" value="F:metal ion binding"/>
    <property type="evidence" value="ECO:0007669"/>
    <property type="project" value="UniProtKB-KW"/>
</dbReference>
<accession>A0A0D2E8S7</accession>
<gene>
    <name evidence="10" type="ORF">PV05_09827</name>
</gene>
<evidence type="ECO:0000256" key="2">
    <source>
        <dbReference type="ARBA" id="ARBA00022559"/>
    </source>
</evidence>
<evidence type="ECO:0000259" key="9">
    <source>
        <dbReference type="PROSITE" id="PS51405"/>
    </source>
</evidence>
<keyword evidence="4" id="KW-0479">Metal-binding</keyword>
<evidence type="ECO:0000256" key="7">
    <source>
        <dbReference type="ARBA" id="ARBA00025795"/>
    </source>
</evidence>
<dbReference type="SUPFAM" id="SSF47571">
    <property type="entry name" value="Cloroperoxidase"/>
    <property type="match status" value="1"/>
</dbReference>
<dbReference type="PANTHER" id="PTHR33577:SF16">
    <property type="entry name" value="HEME HALOPEROXIDASE FAMILY PROFILE DOMAIN-CONTAINING PROTEIN"/>
    <property type="match status" value="1"/>
</dbReference>
<keyword evidence="5" id="KW-0560">Oxidoreductase</keyword>
<evidence type="ECO:0000256" key="3">
    <source>
        <dbReference type="ARBA" id="ARBA00022617"/>
    </source>
</evidence>
<dbReference type="EMBL" id="KN847322">
    <property type="protein sequence ID" value="KIW51075.1"/>
    <property type="molecule type" value="Genomic_DNA"/>
</dbReference>
<evidence type="ECO:0000256" key="6">
    <source>
        <dbReference type="ARBA" id="ARBA00023004"/>
    </source>
</evidence>
<keyword evidence="3" id="KW-0349">Heme</keyword>
<reference evidence="10 11" key="1">
    <citation type="submission" date="2015-01" db="EMBL/GenBank/DDBJ databases">
        <title>The Genome Sequence of Exophiala xenobiotica CBS118157.</title>
        <authorList>
            <consortium name="The Broad Institute Genomics Platform"/>
            <person name="Cuomo C."/>
            <person name="de Hoog S."/>
            <person name="Gorbushina A."/>
            <person name="Stielow B."/>
            <person name="Teixiera M."/>
            <person name="Abouelleil A."/>
            <person name="Chapman S.B."/>
            <person name="Priest M."/>
            <person name="Young S.K."/>
            <person name="Wortman J."/>
            <person name="Nusbaum C."/>
            <person name="Birren B."/>
        </authorList>
    </citation>
    <scope>NUCLEOTIDE SEQUENCE [LARGE SCALE GENOMIC DNA]</scope>
    <source>
        <strain evidence="10 11">CBS 118157</strain>
    </source>
</reference>
<dbReference type="PANTHER" id="PTHR33577">
    <property type="entry name" value="STERIGMATOCYSTIN BIOSYNTHESIS PEROXIDASE STCC-RELATED"/>
    <property type="match status" value="1"/>
</dbReference>
<dbReference type="InterPro" id="IPR036851">
    <property type="entry name" value="Chloroperoxidase-like_sf"/>
</dbReference>
<dbReference type="GO" id="GO:0004601">
    <property type="term" value="F:peroxidase activity"/>
    <property type="evidence" value="ECO:0007669"/>
    <property type="project" value="UniProtKB-KW"/>
</dbReference>
<sequence>MKFPLISCTVLLGCSFLSFAFPTASNVALLARAGGLDIPEDLVSLDDVIRHVRRDQHEKRLLVDPLNKPVDVSGKHKWQAPDFAAGAQRGPCPGLNALANHGYIDRSGVANVSPCLEFVLHVYGMDIGLSTILSTMGTVWTGDPLSLTPGFSIDGVSPKVQNLLGNLLGLLGEPQGIGRSHNFIEADASLTRDDLYLTGDASTMNMDKFLKLYNRPGNGTDIISIDDVLQQAVDALNECIATNPYCWYGPYTGMIARNAGAAFALRLLSNHSAENPEGVLTKEVFKSFWGVVDTDDGGLEYKRGWERIPDNWFRRPVDYGLVQLNLDFVAWFLKYPELASIGGNTGTVNSFTPLDISDLSGGLLNVETLLEGNNLICFALQIVKTVSPNSLSNLFATLAEPLKLITDALGSAITPLTCPSFGDLAYGGQPIWDSLNKAFAGPGRAGSPL</sequence>
<dbReference type="RefSeq" id="XP_013311659.1">
    <property type="nucleotide sequence ID" value="XM_013456205.1"/>
</dbReference>
<evidence type="ECO:0000313" key="11">
    <source>
        <dbReference type="Proteomes" id="UP000054342"/>
    </source>
</evidence>
<comment type="cofactor">
    <cofactor evidence="1">
        <name>heme b</name>
        <dbReference type="ChEBI" id="CHEBI:60344"/>
    </cofactor>
</comment>
<dbReference type="AlphaFoldDB" id="A0A0D2E8S7"/>
<dbReference type="HOGENOM" id="CLU_029871_3_1_1"/>
<keyword evidence="6" id="KW-0408">Iron</keyword>
<proteinExistence type="inferred from homology"/>
<feature type="domain" description="Heme haloperoxidase family profile" evidence="9">
    <location>
        <begin position="74"/>
        <end position="326"/>
    </location>
</feature>
<protein>
    <recommendedName>
        <fullName evidence="9">Heme haloperoxidase family profile domain-containing protein</fullName>
    </recommendedName>
</protein>
<evidence type="ECO:0000256" key="5">
    <source>
        <dbReference type="ARBA" id="ARBA00023002"/>
    </source>
</evidence>
<dbReference type="PROSITE" id="PS51405">
    <property type="entry name" value="HEME_HALOPEROXIDASE"/>
    <property type="match status" value="1"/>
</dbReference>
<organism evidence="10 11">
    <name type="scientific">Exophiala xenobiotica</name>
    <dbReference type="NCBI Taxonomy" id="348802"/>
    <lineage>
        <taxon>Eukaryota</taxon>
        <taxon>Fungi</taxon>
        <taxon>Dikarya</taxon>
        <taxon>Ascomycota</taxon>
        <taxon>Pezizomycotina</taxon>
        <taxon>Eurotiomycetes</taxon>
        <taxon>Chaetothyriomycetidae</taxon>
        <taxon>Chaetothyriales</taxon>
        <taxon>Herpotrichiellaceae</taxon>
        <taxon>Exophiala</taxon>
    </lineage>
</organism>
<feature type="chain" id="PRO_5002256495" description="Heme haloperoxidase family profile domain-containing protein" evidence="8">
    <location>
        <begin position="21"/>
        <end position="449"/>
    </location>
</feature>
<comment type="similarity">
    <text evidence="7">Belongs to the chloroperoxidase family.</text>
</comment>
<keyword evidence="11" id="KW-1185">Reference proteome</keyword>
<evidence type="ECO:0000256" key="1">
    <source>
        <dbReference type="ARBA" id="ARBA00001970"/>
    </source>
</evidence>
<dbReference type="GeneID" id="25331735"/>
<evidence type="ECO:0000256" key="4">
    <source>
        <dbReference type="ARBA" id="ARBA00022723"/>
    </source>
</evidence>
<evidence type="ECO:0000313" key="10">
    <source>
        <dbReference type="EMBL" id="KIW51075.1"/>
    </source>
</evidence>
<dbReference type="InterPro" id="IPR000028">
    <property type="entry name" value="Chloroperoxidase"/>
</dbReference>
<dbReference type="OrthoDB" id="407298at2759"/>
<keyword evidence="2" id="KW-0575">Peroxidase</keyword>